<dbReference type="PANTHER" id="PTHR43639:SF1">
    <property type="entry name" value="SHORT-CHAIN DEHYDROGENASE_REDUCTASE FAMILY PROTEIN"/>
    <property type="match status" value="1"/>
</dbReference>
<feature type="non-terminal residue" evidence="4">
    <location>
        <position position="1"/>
    </location>
</feature>
<keyword evidence="3" id="KW-0560">Oxidoreductase</keyword>
<reference evidence="4" key="1">
    <citation type="journal article" date="2020" name="Stud. Mycol.">
        <title>101 Dothideomycetes genomes: a test case for predicting lifestyles and emergence of pathogens.</title>
        <authorList>
            <person name="Haridas S."/>
            <person name="Albert R."/>
            <person name="Binder M."/>
            <person name="Bloem J."/>
            <person name="Labutti K."/>
            <person name="Salamov A."/>
            <person name="Andreopoulos B."/>
            <person name="Baker S."/>
            <person name="Barry K."/>
            <person name="Bills G."/>
            <person name="Bluhm B."/>
            <person name="Cannon C."/>
            <person name="Castanera R."/>
            <person name="Culley D."/>
            <person name="Daum C."/>
            <person name="Ezra D."/>
            <person name="Gonzalez J."/>
            <person name="Henrissat B."/>
            <person name="Kuo A."/>
            <person name="Liang C."/>
            <person name="Lipzen A."/>
            <person name="Lutzoni F."/>
            <person name="Magnuson J."/>
            <person name="Mondo S."/>
            <person name="Nolan M."/>
            <person name="Ohm R."/>
            <person name="Pangilinan J."/>
            <person name="Park H.-J."/>
            <person name="Ramirez L."/>
            <person name="Alfaro M."/>
            <person name="Sun H."/>
            <person name="Tritt A."/>
            <person name="Yoshinaga Y."/>
            <person name="Zwiers L.-H."/>
            <person name="Turgeon B."/>
            <person name="Goodwin S."/>
            <person name="Spatafora J."/>
            <person name="Crous P."/>
            <person name="Grigoriev I."/>
        </authorList>
    </citation>
    <scope>NUCLEOTIDE SEQUENCE</scope>
    <source>
        <strain evidence="4">CBS 109.77</strain>
    </source>
</reference>
<dbReference type="PRINTS" id="PR00080">
    <property type="entry name" value="SDRFAMILY"/>
</dbReference>
<dbReference type="EMBL" id="MU001899">
    <property type="protein sequence ID" value="KAF2794205.1"/>
    <property type="molecule type" value="Genomic_DNA"/>
</dbReference>
<evidence type="ECO:0000256" key="3">
    <source>
        <dbReference type="ARBA" id="ARBA00023002"/>
    </source>
</evidence>
<evidence type="ECO:0000256" key="2">
    <source>
        <dbReference type="ARBA" id="ARBA00022857"/>
    </source>
</evidence>
<dbReference type="GO" id="GO:0016491">
    <property type="term" value="F:oxidoreductase activity"/>
    <property type="evidence" value="ECO:0007669"/>
    <property type="project" value="UniProtKB-KW"/>
</dbReference>
<sequence>MPGDRLKDKVAIITGGGSGFGAGIVKKFVSEGCRVLIWDINPKPATTLSSSFPSNLTSVFIGDVSNATHWSTALDQCLRDFGCLDIIVNNAGVVHVSKASEEVAEEEVDRMWRVNVKPLYHSARVIVPYFREQRRRGVVINLSSISAPRPRPRLVWYAASKGAVTAATRGLAAEYAKDGIRYNCIQPVLGETAMVAPVLGGLDTPEGRAVPLAGIPIGRISTPEDIGNAACFLASDEASLLTGVCLDVDGGRSLL</sequence>
<comment type="similarity">
    <text evidence="1">Belongs to the short-chain dehydrogenases/reductases (SDR) family.</text>
</comment>
<evidence type="ECO:0000313" key="4">
    <source>
        <dbReference type="EMBL" id="KAF2794205.1"/>
    </source>
</evidence>
<dbReference type="Proteomes" id="UP000799757">
    <property type="component" value="Unassembled WGS sequence"/>
</dbReference>
<dbReference type="PRINTS" id="PR00081">
    <property type="entry name" value="GDHRDH"/>
</dbReference>
<protein>
    <submittedName>
        <fullName evidence="4">NAD(P)-binding protein</fullName>
    </submittedName>
</protein>
<dbReference type="SUPFAM" id="SSF51735">
    <property type="entry name" value="NAD(P)-binding Rossmann-fold domains"/>
    <property type="match status" value="1"/>
</dbReference>
<dbReference type="Gene3D" id="3.40.50.720">
    <property type="entry name" value="NAD(P)-binding Rossmann-like Domain"/>
    <property type="match status" value="1"/>
</dbReference>
<dbReference type="OrthoDB" id="294295at2759"/>
<dbReference type="PANTHER" id="PTHR43639">
    <property type="entry name" value="OXIDOREDUCTASE, SHORT-CHAIN DEHYDROGENASE/REDUCTASE FAMILY (AFU_ORTHOLOGUE AFUA_5G02870)"/>
    <property type="match status" value="1"/>
</dbReference>
<gene>
    <name evidence="4" type="ORF">K505DRAFT_374803</name>
</gene>
<organism evidence="4 5">
    <name type="scientific">Melanomma pulvis-pyrius CBS 109.77</name>
    <dbReference type="NCBI Taxonomy" id="1314802"/>
    <lineage>
        <taxon>Eukaryota</taxon>
        <taxon>Fungi</taxon>
        <taxon>Dikarya</taxon>
        <taxon>Ascomycota</taxon>
        <taxon>Pezizomycotina</taxon>
        <taxon>Dothideomycetes</taxon>
        <taxon>Pleosporomycetidae</taxon>
        <taxon>Pleosporales</taxon>
        <taxon>Melanommataceae</taxon>
        <taxon>Melanomma</taxon>
    </lineage>
</organism>
<dbReference type="AlphaFoldDB" id="A0A6A6XE67"/>
<keyword evidence="2" id="KW-0521">NADP</keyword>
<dbReference type="InterPro" id="IPR036291">
    <property type="entry name" value="NAD(P)-bd_dom_sf"/>
</dbReference>
<evidence type="ECO:0000256" key="1">
    <source>
        <dbReference type="ARBA" id="ARBA00006484"/>
    </source>
</evidence>
<evidence type="ECO:0000313" key="5">
    <source>
        <dbReference type="Proteomes" id="UP000799757"/>
    </source>
</evidence>
<proteinExistence type="inferred from homology"/>
<keyword evidence="5" id="KW-1185">Reference proteome</keyword>
<dbReference type="NCBIfam" id="NF005559">
    <property type="entry name" value="PRK07231.1"/>
    <property type="match status" value="1"/>
</dbReference>
<dbReference type="InterPro" id="IPR002347">
    <property type="entry name" value="SDR_fam"/>
</dbReference>
<dbReference type="FunFam" id="3.40.50.720:FF:000084">
    <property type="entry name" value="Short-chain dehydrogenase reductase"/>
    <property type="match status" value="1"/>
</dbReference>
<accession>A0A6A6XE67</accession>
<dbReference type="Pfam" id="PF13561">
    <property type="entry name" value="adh_short_C2"/>
    <property type="match status" value="1"/>
</dbReference>
<name>A0A6A6XE67_9PLEO</name>